<dbReference type="AlphaFoldDB" id="J2IGT0"/>
<gene>
    <name evidence="1" type="ORF">AEST_10510</name>
</gene>
<evidence type="ECO:0000313" key="1">
    <source>
        <dbReference type="EMBL" id="EJI85969.1"/>
    </source>
</evidence>
<name>J2IGT0_9ALTE</name>
<dbReference type="EMBL" id="ALAB01000010">
    <property type="protein sequence ID" value="EJI85969.1"/>
    <property type="molecule type" value="Genomic_DNA"/>
</dbReference>
<protein>
    <submittedName>
        <fullName evidence="1">Uncharacterized protein</fullName>
    </submittedName>
</protein>
<reference evidence="1 2" key="1">
    <citation type="journal article" date="2012" name="J. Bacteriol.">
        <title>Genome Sequence of Pectin-Degrading Alishewanella aestuarii Strain B11T, Isolated from Tidal Flat Sediment.</title>
        <authorList>
            <person name="Jung J."/>
            <person name="Choi S."/>
            <person name="Chun J."/>
            <person name="Park W."/>
        </authorList>
    </citation>
    <scope>NUCLEOTIDE SEQUENCE [LARGE SCALE GENOMIC DNA]</scope>
    <source>
        <strain evidence="1 2">B11</strain>
    </source>
</reference>
<organism evidence="1 2">
    <name type="scientific">Alishewanella aestuarii B11</name>
    <dbReference type="NCBI Taxonomy" id="1197174"/>
    <lineage>
        <taxon>Bacteria</taxon>
        <taxon>Pseudomonadati</taxon>
        <taxon>Pseudomonadota</taxon>
        <taxon>Gammaproteobacteria</taxon>
        <taxon>Alteromonadales</taxon>
        <taxon>Alteromonadaceae</taxon>
        <taxon>Alishewanella</taxon>
    </lineage>
</organism>
<comment type="caution">
    <text evidence="1">The sequence shown here is derived from an EMBL/GenBank/DDBJ whole genome shotgun (WGS) entry which is preliminary data.</text>
</comment>
<dbReference type="Proteomes" id="UP000012043">
    <property type="component" value="Unassembled WGS sequence"/>
</dbReference>
<proteinExistence type="predicted"/>
<accession>J2IGT0</accession>
<sequence length="40" mass="4194">MGSKPDGLLSEVIKTLTSARCQLLLADGAISFCWQSAQPG</sequence>
<keyword evidence="2" id="KW-1185">Reference proteome</keyword>
<evidence type="ECO:0000313" key="2">
    <source>
        <dbReference type="Proteomes" id="UP000012043"/>
    </source>
</evidence>
<dbReference type="PATRIC" id="fig|1197174.4.peg.1023"/>